<dbReference type="Pfam" id="PF13650">
    <property type="entry name" value="Asp_protease_2"/>
    <property type="match status" value="1"/>
</dbReference>
<name>A0A8J2JC72_9HEXA</name>
<sequence length="72" mass="8004">MVVRSLLDTGAQNSFITEAIVNRLKLPLRQGPEKFSVAGGHNLPVLGQVTIWIRSLVYPDKALMIEPYVLTQ</sequence>
<dbReference type="AlphaFoldDB" id="A0A8J2JC72"/>
<dbReference type="Proteomes" id="UP000708208">
    <property type="component" value="Unassembled WGS sequence"/>
</dbReference>
<feature type="non-terminal residue" evidence="2">
    <location>
        <position position="72"/>
    </location>
</feature>
<evidence type="ECO:0000259" key="1">
    <source>
        <dbReference type="PROSITE" id="PS50175"/>
    </source>
</evidence>
<protein>
    <recommendedName>
        <fullName evidence="1">Peptidase A2 domain-containing protein</fullName>
    </recommendedName>
</protein>
<dbReference type="CDD" id="cd00303">
    <property type="entry name" value="retropepsin_like"/>
    <property type="match status" value="1"/>
</dbReference>
<dbReference type="GO" id="GO:0006508">
    <property type="term" value="P:proteolysis"/>
    <property type="evidence" value="ECO:0007669"/>
    <property type="project" value="InterPro"/>
</dbReference>
<keyword evidence="3" id="KW-1185">Reference proteome</keyword>
<reference evidence="2" key="1">
    <citation type="submission" date="2021-06" db="EMBL/GenBank/DDBJ databases">
        <authorList>
            <person name="Hodson N. C."/>
            <person name="Mongue J. A."/>
            <person name="Jaron S. K."/>
        </authorList>
    </citation>
    <scope>NUCLEOTIDE SEQUENCE</scope>
</reference>
<comment type="caution">
    <text evidence="2">The sequence shown here is derived from an EMBL/GenBank/DDBJ whole genome shotgun (WGS) entry which is preliminary data.</text>
</comment>
<dbReference type="OrthoDB" id="7478026at2759"/>
<proteinExistence type="predicted"/>
<dbReference type="EMBL" id="CAJVCH010048832">
    <property type="protein sequence ID" value="CAG7717816.1"/>
    <property type="molecule type" value="Genomic_DNA"/>
</dbReference>
<evidence type="ECO:0000313" key="3">
    <source>
        <dbReference type="Proteomes" id="UP000708208"/>
    </source>
</evidence>
<evidence type="ECO:0000313" key="2">
    <source>
        <dbReference type="EMBL" id="CAG7717816.1"/>
    </source>
</evidence>
<feature type="domain" description="Peptidase A2" evidence="1">
    <location>
        <begin position="3"/>
        <end position="18"/>
    </location>
</feature>
<dbReference type="InterPro" id="IPR001995">
    <property type="entry name" value="Peptidase_A2_cat"/>
</dbReference>
<organism evidence="2 3">
    <name type="scientific">Allacma fusca</name>
    <dbReference type="NCBI Taxonomy" id="39272"/>
    <lineage>
        <taxon>Eukaryota</taxon>
        <taxon>Metazoa</taxon>
        <taxon>Ecdysozoa</taxon>
        <taxon>Arthropoda</taxon>
        <taxon>Hexapoda</taxon>
        <taxon>Collembola</taxon>
        <taxon>Symphypleona</taxon>
        <taxon>Sminthuridae</taxon>
        <taxon>Allacma</taxon>
    </lineage>
</organism>
<gene>
    <name evidence="2" type="ORF">AFUS01_LOCUS7253</name>
</gene>
<accession>A0A8J2JC72</accession>
<dbReference type="PROSITE" id="PS50175">
    <property type="entry name" value="ASP_PROT_RETROV"/>
    <property type="match status" value="1"/>
</dbReference>
<dbReference type="GO" id="GO:0004190">
    <property type="term" value="F:aspartic-type endopeptidase activity"/>
    <property type="evidence" value="ECO:0007669"/>
    <property type="project" value="InterPro"/>
</dbReference>